<keyword evidence="6" id="KW-1185">Reference proteome</keyword>
<feature type="region of interest" description="Disordered" evidence="4">
    <location>
        <begin position="45"/>
        <end position="78"/>
    </location>
</feature>
<sequence>MEKERELCHRDYGEETEEEKMEKFFAIIRSMREVRDSLMTNGFDVPTLKKETADGSRKKRKVEDSDKTPPRGVGAWKPTFLHEDFISESDIDKTKGPVGGAWKPTFRREDFMSEPNVQLHTPSLTTVDNAPRNEVPDKEAIEEGLDLTLSL</sequence>
<dbReference type="GO" id="GO:0005634">
    <property type="term" value="C:nucleus"/>
    <property type="evidence" value="ECO:0007669"/>
    <property type="project" value="UniProtKB-SubCell"/>
</dbReference>
<evidence type="ECO:0000256" key="3">
    <source>
        <dbReference type="ARBA" id="ARBA00023242"/>
    </source>
</evidence>
<comment type="similarity">
    <text evidence="2">Belongs to the NPR1-interactor family.</text>
</comment>
<reference evidence="5 6" key="1">
    <citation type="submission" date="2021-09" db="EMBL/GenBank/DDBJ databases">
        <title>Genomic insights and catalytic innovation underlie evolution of tropane alkaloids biosynthesis.</title>
        <authorList>
            <person name="Wang Y.-J."/>
            <person name="Tian T."/>
            <person name="Huang J.-P."/>
            <person name="Huang S.-X."/>
        </authorList>
    </citation>
    <scope>NUCLEOTIDE SEQUENCE [LARGE SCALE GENOMIC DNA]</scope>
    <source>
        <strain evidence="5">KIB-2018</strain>
        <tissue evidence="5">Leaf</tissue>
    </source>
</reference>
<comment type="subcellular location">
    <subcellularLocation>
        <location evidence="1">Nucleus</location>
    </subcellularLocation>
</comment>
<keyword evidence="3" id="KW-0539">Nucleus</keyword>
<dbReference type="PANTHER" id="PTHR33669:SF14">
    <property type="entry name" value="NRR REPRESSOR HOMOLOG 3"/>
    <property type="match status" value="1"/>
</dbReference>
<evidence type="ECO:0000313" key="5">
    <source>
        <dbReference type="EMBL" id="KAJ8899004.1"/>
    </source>
</evidence>
<name>A0AAV8UAD0_9ROSI</name>
<evidence type="ECO:0000256" key="4">
    <source>
        <dbReference type="SAM" id="MobiDB-lite"/>
    </source>
</evidence>
<evidence type="ECO:0000256" key="1">
    <source>
        <dbReference type="ARBA" id="ARBA00004123"/>
    </source>
</evidence>
<comment type="caution">
    <text evidence="5">The sequence shown here is derived from an EMBL/GenBank/DDBJ whole genome shotgun (WGS) entry which is preliminary data.</text>
</comment>
<evidence type="ECO:0000313" key="6">
    <source>
        <dbReference type="Proteomes" id="UP001159364"/>
    </source>
</evidence>
<dbReference type="InterPro" id="IPR031425">
    <property type="entry name" value="NPR1/NH1-interacting"/>
</dbReference>
<evidence type="ECO:0000256" key="2">
    <source>
        <dbReference type="ARBA" id="ARBA00009937"/>
    </source>
</evidence>
<accession>A0AAV8UAD0</accession>
<feature type="region of interest" description="Disordered" evidence="4">
    <location>
        <begin position="112"/>
        <end position="151"/>
    </location>
</feature>
<dbReference type="Pfam" id="PF15699">
    <property type="entry name" value="NPR1_interact"/>
    <property type="match status" value="1"/>
</dbReference>
<dbReference type="AlphaFoldDB" id="A0AAV8UAD0"/>
<dbReference type="Proteomes" id="UP001159364">
    <property type="component" value="Linkage Group LG08"/>
</dbReference>
<protein>
    <submittedName>
        <fullName evidence="5">Uncharacterized protein</fullName>
    </submittedName>
</protein>
<gene>
    <name evidence="5" type="ORF">K2173_008827</name>
</gene>
<dbReference type="EMBL" id="JAIWQS010000008">
    <property type="protein sequence ID" value="KAJ8899004.1"/>
    <property type="molecule type" value="Genomic_DNA"/>
</dbReference>
<proteinExistence type="inferred from homology"/>
<dbReference type="GO" id="GO:0010112">
    <property type="term" value="P:regulation of systemic acquired resistance"/>
    <property type="evidence" value="ECO:0007669"/>
    <property type="project" value="InterPro"/>
</dbReference>
<dbReference type="PANTHER" id="PTHR33669">
    <property type="entry name" value="PROTEIN NEGATIVE REGULATOR OF RESISTANCE"/>
    <property type="match status" value="1"/>
</dbReference>
<feature type="compositionally biased region" description="Polar residues" evidence="4">
    <location>
        <begin position="115"/>
        <end position="128"/>
    </location>
</feature>
<feature type="compositionally biased region" description="Basic and acidic residues" evidence="4">
    <location>
        <begin position="47"/>
        <end position="69"/>
    </location>
</feature>
<organism evidence="5 6">
    <name type="scientific">Erythroxylum novogranatense</name>
    <dbReference type="NCBI Taxonomy" id="1862640"/>
    <lineage>
        <taxon>Eukaryota</taxon>
        <taxon>Viridiplantae</taxon>
        <taxon>Streptophyta</taxon>
        <taxon>Embryophyta</taxon>
        <taxon>Tracheophyta</taxon>
        <taxon>Spermatophyta</taxon>
        <taxon>Magnoliopsida</taxon>
        <taxon>eudicotyledons</taxon>
        <taxon>Gunneridae</taxon>
        <taxon>Pentapetalae</taxon>
        <taxon>rosids</taxon>
        <taxon>fabids</taxon>
        <taxon>Malpighiales</taxon>
        <taxon>Erythroxylaceae</taxon>
        <taxon>Erythroxylum</taxon>
    </lineage>
</organism>